<dbReference type="Pfam" id="PF01693">
    <property type="entry name" value="Cauli_VI"/>
    <property type="match status" value="1"/>
</dbReference>
<dbReference type="InterPro" id="IPR009027">
    <property type="entry name" value="Ribosomal_bL9/RNase_H1_N"/>
</dbReference>
<dbReference type="Gene3D" id="3.40.970.10">
    <property type="entry name" value="Ribonuclease H1, N-terminal domain"/>
    <property type="match status" value="1"/>
</dbReference>
<dbReference type="EMBL" id="SSTD01013395">
    <property type="protein sequence ID" value="TYK06609.1"/>
    <property type="molecule type" value="Genomic_DNA"/>
</dbReference>
<name>A0A5D3C8C2_CUCMM</name>
<comment type="caution">
    <text evidence="3">The sequence shown here is derived from an EMBL/GenBank/DDBJ whole genome shotgun (WGS) entry which is preliminary data.</text>
</comment>
<protein>
    <submittedName>
        <fullName evidence="3">ACT domain-containing protein ACR4-like isoform X2</fullName>
    </submittedName>
</protein>
<evidence type="ECO:0000313" key="3">
    <source>
        <dbReference type="EMBL" id="TYK06609.1"/>
    </source>
</evidence>
<organism evidence="3 4">
    <name type="scientific">Cucumis melo var. makuwa</name>
    <name type="common">Oriental melon</name>
    <dbReference type="NCBI Taxonomy" id="1194695"/>
    <lineage>
        <taxon>Eukaryota</taxon>
        <taxon>Viridiplantae</taxon>
        <taxon>Streptophyta</taxon>
        <taxon>Embryophyta</taxon>
        <taxon>Tracheophyta</taxon>
        <taxon>Spermatophyta</taxon>
        <taxon>Magnoliopsida</taxon>
        <taxon>eudicotyledons</taxon>
        <taxon>Gunneridae</taxon>
        <taxon>Pentapetalae</taxon>
        <taxon>rosids</taxon>
        <taxon>fabids</taxon>
        <taxon>Cucurbitales</taxon>
        <taxon>Cucurbitaceae</taxon>
        <taxon>Benincaseae</taxon>
        <taxon>Cucumis</taxon>
    </lineage>
</organism>
<dbReference type="InterPro" id="IPR011320">
    <property type="entry name" value="RNase_H1_N"/>
</dbReference>
<feature type="domain" description="Ribonuclease H1 N-terminal" evidence="2">
    <location>
        <begin position="262"/>
        <end position="301"/>
    </location>
</feature>
<keyword evidence="1" id="KW-0175">Coiled coil</keyword>
<feature type="coiled-coil region" evidence="1">
    <location>
        <begin position="327"/>
        <end position="375"/>
    </location>
</feature>
<dbReference type="Proteomes" id="UP000321947">
    <property type="component" value="Unassembled WGS sequence"/>
</dbReference>
<dbReference type="AlphaFoldDB" id="A0A5D3C8C2"/>
<dbReference type="InterPro" id="IPR037056">
    <property type="entry name" value="RNase_H1_N_sf"/>
</dbReference>
<proteinExistence type="predicted"/>
<accession>A0A5D3C8C2</accession>
<gene>
    <name evidence="3" type="ORF">E5676_scaffold453G00770</name>
</gene>
<dbReference type="SUPFAM" id="SSF55658">
    <property type="entry name" value="L9 N-domain-like"/>
    <property type="match status" value="1"/>
</dbReference>
<sequence>MDCWSLSLPLDDEFKKLVNRMNPHRVTIDNDSIRKATPIKVDSANKRGSLLEVVQNSISTLRHMSDVVTFTNICSLGKVSSYIHSGYGLKILLRGRKLRPERTELVGWFSKGLAHVDYMLNHFLEAIAVVKQALDVDPTNLEMLHALGVSHANGVVELLFITILRGYDVCISKRLWQGGNTAGPGVGDITKQMTAIEEMVANYSKTSWAFKVQDNLEITRTEKILVDNTWVAFHKKDRKHMIACLNGLSVYFGEKNQENRCYVLFSGTQPGIYKSWASVCAVTKGTKAHYKKYSTIEEAQAEADQYLKKGQYYIDPELREKTPEANNLESMKKIKESEKELMNLKKQVLKIEEQIMRLKDKIDQLEAENQHLRDQTFLPE</sequence>
<evidence type="ECO:0000259" key="2">
    <source>
        <dbReference type="Pfam" id="PF01693"/>
    </source>
</evidence>
<reference evidence="3 4" key="1">
    <citation type="submission" date="2019-08" db="EMBL/GenBank/DDBJ databases">
        <title>Draft genome sequences of two oriental melons (Cucumis melo L. var makuwa).</title>
        <authorList>
            <person name="Kwon S.-Y."/>
        </authorList>
    </citation>
    <scope>NUCLEOTIDE SEQUENCE [LARGE SCALE GENOMIC DNA]</scope>
    <source>
        <strain evidence="4">cv. Chang Bougi</strain>
        <tissue evidence="3">Leaf</tissue>
    </source>
</reference>
<evidence type="ECO:0000256" key="1">
    <source>
        <dbReference type="SAM" id="Coils"/>
    </source>
</evidence>
<evidence type="ECO:0000313" key="4">
    <source>
        <dbReference type="Proteomes" id="UP000321947"/>
    </source>
</evidence>